<organism evidence="1 2">
    <name type="scientific">Hymenobacter frigidus</name>
    <dbReference type="NCBI Taxonomy" id="1524095"/>
    <lineage>
        <taxon>Bacteria</taxon>
        <taxon>Pseudomonadati</taxon>
        <taxon>Bacteroidota</taxon>
        <taxon>Cytophagia</taxon>
        <taxon>Cytophagales</taxon>
        <taxon>Hymenobacteraceae</taxon>
        <taxon>Hymenobacter</taxon>
    </lineage>
</organism>
<keyword evidence="2" id="KW-1185">Reference proteome</keyword>
<accession>A0ABQ2AH43</accession>
<evidence type="ECO:0000313" key="1">
    <source>
        <dbReference type="EMBL" id="GGH90660.1"/>
    </source>
</evidence>
<comment type="caution">
    <text evidence="1">The sequence shown here is derived from an EMBL/GenBank/DDBJ whole genome shotgun (WGS) entry which is preliminary data.</text>
</comment>
<sequence>MEDQGRQLVRFEQNTMSRNAFDILEVATEAIEQRLRLNEVVSR</sequence>
<evidence type="ECO:0000313" key="2">
    <source>
        <dbReference type="Proteomes" id="UP000637774"/>
    </source>
</evidence>
<reference evidence="2" key="1">
    <citation type="journal article" date="2019" name="Int. J. Syst. Evol. Microbiol.">
        <title>The Global Catalogue of Microorganisms (GCM) 10K type strain sequencing project: providing services to taxonomists for standard genome sequencing and annotation.</title>
        <authorList>
            <consortium name="The Broad Institute Genomics Platform"/>
            <consortium name="The Broad Institute Genome Sequencing Center for Infectious Disease"/>
            <person name="Wu L."/>
            <person name="Ma J."/>
        </authorList>
    </citation>
    <scope>NUCLEOTIDE SEQUENCE [LARGE SCALE GENOMIC DNA]</scope>
    <source>
        <strain evidence="2">CGMCC 1.14966</strain>
    </source>
</reference>
<dbReference type="RefSeq" id="WP_262891853.1">
    <property type="nucleotide sequence ID" value="NZ_BMGY01000057.1"/>
</dbReference>
<gene>
    <name evidence="1" type="ORF">GCM10011495_37020</name>
</gene>
<dbReference type="Proteomes" id="UP000637774">
    <property type="component" value="Unassembled WGS sequence"/>
</dbReference>
<dbReference type="EMBL" id="BMGY01000057">
    <property type="protein sequence ID" value="GGH90660.1"/>
    <property type="molecule type" value="Genomic_DNA"/>
</dbReference>
<name>A0ABQ2AH43_9BACT</name>
<protein>
    <submittedName>
        <fullName evidence="1">Uncharacterized protein</fullName>
    </submittedName>
</protein>
<proteinExistence type="predicted"/>